<dbReference type="AlphaFoldDB" id="A0AAP3AIZ5"/>
<reference evidence="1" key="1">
    <citation type="submission" date="2023-06" db="EMBL/GenBank/DDBJ databases">
        <title>lsaBGC provides a comprehensive framework for evolutionary analysis of biosynthetic gene clusters within focal taxa.</title>
        <authorList>
            <person name="Salamzade R."/>
            <person name="Sandstrom S."/>
            <person name="Kalan L.R."/>
        </authorList>
    </citation>
    <scope>NUCLEOTIDE SEQUENCE</scope>
    <source>
        <strain evidence="1">P3-SID899</strain>
    </source>
</reference>
<gene>
    <name evidence="1" type="ORF">M3A82_011605</name>
</gene>
<evidence type="ECO:0000313" key="2">
    <source>
        <dbReference type="Proteomes" id="UP001205867"/>
    </source>
</evidence>
<dbReference type="RefSeq" id="WP_002856647.1">
    <property type="nucleotide sequence ID" value="NZ_CP058971.1"/>
</dbReference>
<dbReference type="EMBL" id="JALXKZ020000049">
    <property type="protein sequence ID" value="MCV7629971.1"/>
    <property type="molecule type" value="Genomic_DNA"/>
</dbReference>
<protein>
    <submittedName>
        <fullName evidence="1">3-methyladenine DNA glycosylase</fullName>
    </submittedName>
</protein>
<comment type="caution">
    <text evidence="1">The sequence shown here is derived from an EMBL/GenBank/DDBJ whole genome shotgun (WGS) entry which is preliminary data.</text>
</comment>
<evidence type="ECO:0000313" key="1">
    <source>
        <dbReference type="EMBL" id="MCV7629971.1"/>
    </source>
</evidence>
<dbReference type="Proteomes" id="UP001205867">
    <property type="component" value="Unassembled WGS sequence"/>
</dbReference>
<proteinExistence type="predicted"/>
<name>A0AAP3AIZ5_MICLU</name>
<accession>A0AAP3AIZ5</accession>
<sequence>MPEPRTAPVSPPTAVVALPADVWRAHARAHRARIARRTDPLVALRMRGEKHPVQDFLFGYYTHSPAALQRWHPGPGVLLADDDGAAARAEATELGTTPRGEWKHYRRVEAGEVAGAVVDGHPVGGWLVDVAAVLADRASGVAFTRELLARTAARAPRLGCFGLHEWAMAYRSDVHGVRHSQLPLRLGAEGTDAVVEGSRIRCTHFDAFRFFAPEARDRNEGDDGVLPTRAGMRAMEQPGCLHAGMDLYKWAYKLVPVVDSDLLADCFDLAWDIRRLDMEASPYDLTGVGDLSDGRGGYAAVQIEEPAGRAEYARRQREFAERGQALRARLLAVLDEAVGAAPGARPDAEWTSSARP</sequence>
<organism evidence="1 2">
    <name type="scientific">Micrococcus luteus</name>
    <name type="common">Micrococcus lysodeikticus</name>
    <dbReference type="NCBI Taxonomy" id="1270"/>
    <lineage>
        <taxon>Bacteria</taxon>
        <taxon>Bacillati</taxon>
        <taxon>Actinomycetota</taxon>
        <taxon>Actinomycetes</taxon>
        <taxon>Micrococcales</taxon>
        <taxon>Micrococcaceae</taxon>
        <taxon>Micrococcus</taxon>
    </lineage>
</organism>